<name>A0A0E9WZF9_ANGAN</name>
<reference evidence="2" key="2">
    <citation type="journal article" date="2015" name="Fish Shellfish Immunol.">
        <title>Early steps in the European eel (Anguilla anguilla)-Vibrio vulnificus interaction in the gills: Role of the RtxA13 toxin.</title>
        <authorList>
            <person name="Callol A."/>
            <person name="Pajuelo D."/>
            <person name="Ebbesson L."/>
            <person name="Teles M."/>
            <person name="MacKenzie S."/>
            <person name="Amaro C."/>
        </authorList>
    </citation>
    <scope>NUCLEOTIDE SEQUENCE</scope>
</reference>
<accession>A0A0E9WZF9</accession>
<protein>
    <submittedName>
        <fullName evidence="2">Uncharacterized protein</fullName>
    </submittedName>
</protein>
<proteinExistence type="predicted"/>
<evidence type="ECO:0000256" key="1">
    <source>
        <dbReference type="SAM" id="Phobius"/>
    </source>
</evidence>
<dbReference type="EMBL" id="GBXM01012976">
    <property type="protein sequence ID" value="JAH95601.1"/>
    <property type="molecule type" value="Transcribed_RNA"/>
</dbReference>
<reference evidence="2" key="1">
    <citation type="submission" date="2014-11" db="EMBL/GenBank/DDBJ databases">
        <authorList>
            <person name="Amaro Gonzalez C."/>
        </authorList>
    </citation>
    <scope>NUCLEOTIDE SEQUENCE</scope>
</reference>
<keyword evidence="1" id="KW-1133">Transmembrane helix</keyword>
<feature type="transmembrane region" description="Helical" evidence="1">
    <location>
        <begin position="15"/>
        <end position="33"/>
    </location>
</feature>
<evidence type="ECO:0000313" key="2">
    <source>
        <dbReference type="EMBL" id="JAH95601.1"/>
    </source>
</evidence>
<keyword evidence="1" id="KW-0812">Transmembrane</keyword>
<sequence length="99" mass="11502">MGLITFALCILEFNFTFFFVFSSMFPYVCMIVSESVSKFGKDYSECHGRKDRYHIVKSKCKMEHTYAENLKQCCLSKTGALVLSLSELAIYRPYRSMSF</sequence>
<dbReference type="AlphaFoldDB" id="A0A0E9WZF9"/>
<organism evidence="2">
    <name type="scientific">Anguilla anguilla</name>
    <name type="common">European freshwater eel</name>
    <name type="synonym">Muraena anguilla</name>
    <dbReference type="NCBI Taxonomy" id="7936"/>
    <lineage>
        <taxon>Eukaryota</taxon>
        <taxon>Metazoa</taxon>
        <taxon>Chordata</taxon>
        <taxon>Craniata</taxon>
        <taxon>Vertebrata</taxon>
        <taxon>Euteleostomi</taxon>
        <taxon>Actinopterygii</taxon>
        <taxon>Neopterygii</taxon>
        <taxon>Teleostei</taxon>
        <taxon>Anguilliformes</taxon>
        <taxon>Anguillidae</taxon>
        <taxon>Anguilla</taxon>
    </lineage>
</organism>
<keyword evidence="1" id="KW-0472">Membrane</keyword>